<evidence type="ECO:0000259" key="1">
    <source>
        <dbReference type="SMART" id="SM00256"/>
    </source>
</evidence>
<evidence type="ECO:0000313" key="2">
    <source>
        <dbReference type="EMBL" id="VDD28460.1"/>
    </source>
</evidence>
<name>A0A3P6DM85_BRAOL</name>
<dbReference type="Pfam" id="PF00646">
    <property type="entry name" value="F-box"/>
    <property type="match status" value="1"/>
</dbReference>
<dbReference type="EMBL" id="LR031875">
    <property type="protein sequence ID" value="VDD28460.1"/>
    <property type="molecule type" value="Genomic_DNA"/>
</dbReference>
<dbReference type="SUPFAM" id="SSF81383">
    <property type="entry name" value="F-box domain"/>
    <property type="match status" value="1"/>
</dbReference>
<sequence>MRCARGGRRKRRQRGDDHEIPFDLIIEILTRLPVTSLMRFKCVSKLWSCLTLSRYFSNLYLMVASSPPIRLYMSLVEHYECDSMELCHSPGMSVIINIIIIV</sequence>
<dbReference type="Gene3D" id="1.20.1280.50">
    <property type="match status" value="1"/>
</dbReference>
<organism evidence="2">
    <name type="scientific">Brassica oleracea</name>
    <name type="common">Wild cabbage</name>
    <dbReference type="NCBI Taxonomy" id="3712"/>
    <lineage>
        <taxon>Eukaryota</taxon>
        <taxon>Viridiplantae</taxon>
        <taxon>Streptophyta</taxon>
        <taxon>Embryophyta</taxon>
        <taxon>Tracheophyta</taxon>
        <taxon>Spermatophyta</taxon>
        <taxon>Magnoliopsida</taxon>
        <taxon>eudicotyledons</taxon>
        <taxon>Gunneridae</taxon>
        <taxon>Pentapetalae</taxon>
        <taxon>rosids</taxon>
        <taxon>malvids</taxon>
        <taxon>Brassicales</taxon>
        <taxon>Brassicaceae</taxon>
        <taxon>Brassiceae</taxon>
        <taxon>Brassica</taxon>
    </lineage>
</organism>
<dbReference type="AlphaFoldDB" id="A0A3P6DM85"/>
<dbReference type="InterPro" id="IPR001810">
    <property type="entry name" value="F-box_dom"/>
</dbReference>
<dbReference type="InterPro" id="IPR036047">
    <property type="entry name" value="F-box-like_dom_sf"/>
</dbReference>
<protein>
    <recommendedName>
        <fullName evidence="1">F-box domain-containing protein</fullName>
    </recommendedName>
</protein>
<dbReference type="SMART" id="SM00256">
    <property type="entry name" value="FBOX"/>
    <property type="match status" value="1"/>
</dbReference>
<proteinExistence type="predicted"/>
<dbReference type="PANTHER" id="PTHR31111:SF37">
    <property type="entry name" value="F-BOX ONLY PROTEIN 8"/>
    <property type="match status" value="1"/>
</dbReference>
<feature type="domain" description="F-box" evidence="1">
    <location>
        <begin position="20"/>
        <end position="60"/>
    </location>
</feature>
<gene>
    <name evidence="2" type="ORF">BOLC9T53783H</name>
</gene>
<reference evidence="2" key="1">
    <citation type="submission" date="2018-11" db="EMBL/GenBank/DDBJ databases">
        <authorList>
            <consortium name="Genoscope - CEA"/>
            <person name="William W."/>
        </authorList>
    </citation>
    <scope>NUCLEOTIDE SEQUENCE</scope>
</reference>
<dbReference type="PANTHER" id="PTHR31111">
    <property type="entry name" value="BNAA05G37150D PROTEIN-RELATED"/>
    <property type="match status" value="1"/>
</dbReference>
<accession>A0A3P6DM85</accession>
<dbReference type="CDD" id="cd22157">
    <property type="entry name" value="F-box_AtFBW1-like"/>
    <property type="match status" value="1"/>
</dbReference>